<name>A0ABD0MSA1_CIRMR</name>
<proteinExistence type="predicted"/>
<reference evidence="2 3" key="1">
    <citation type="submission" date="2024-05" db="EMBL/GenBank/DDBJ databases">
        <title>Genome sequencing and assembly of Indian major carp, Cirrhinus mrigala (Hamilton, 1822).</title>
        <authorList>
            <person name="Mohindra V."/>
            <person name="Chowdhury L.M."/>
            <person name="Lal K."/>
            <person name="Jena J.K."/>
        </authorList>
    </citation>
    <scope>NUCLEOTIDE SEQUENCE [LARGE SCALE GENOMIC DNA]</scope>
    <source>
        <strain evidence="2">CM1030</strain>
        <tissue evidence="2">Blood</tissue>
    </source>
</reference>
<sequence length="402" mass="45533">MVATKARITLKQYIKNKPTKWGIKLFVLCESSGYTVDFNIYTGKSSVVSGKGLSFDAVMSLVRKEFLGSGYHIYCDNFYTSPVLFQHLYNLGFGACGTIRNTRIGVPKTKVNVLTKKSPRGSIRWIRQGSLLFTKWMDTLEVSVCTTLHTAYSGDTVKRVCKSNSGYKHVDVPVPTAVKDYNHFMGGVDLSDQLIGYYSSWKKSKKWYMTVLHHFVDIAVTNSYLLHKQLCSSKKEQPMTHQAFQEQLTAELCGVSLQPTRDSYQHLPVAISGAVGSKKATEGRRKCRLCGKCTPFMYLAWYWTRSSMVLALVRIVTGSDLAWYLTRSGFVLDQNRYGTVPDPALIWAKSPYRSPHLVRSWPSSGPDAEKRIQAGIDPLCQRRPARVRSADLAQNFRWIWTR</sequence>
<dbReference type="PANTHER" id="PTHR46599">
    <property type="entry name" value="PIGGYBAC TRANSPOSABLE ELEMENT-DERIVED PROTEIN 4"/>
    <property type="match status" value="1"/>
</dbReference>
<comment type="caution">
    <text evidence="2">The sequence shown here is derived from an EMBL/GenBank/DDBJ whole genome shotgun (WGS) entry which is preliminary data.</text>
</comment>
<feature type="domain" description="PiggyBac transposable element-derived protein" evidence="1">
    <location>
        <begin position="1"/>
        <end position="224"/>
    </location>
</feature>
<dbReference type="EMBL" id="JAMKFB020000260">
    <property type="protein sequence ID" value="KAL0150978.1"/>
    <property type="molecule type" value="Genomic_DNA"/>
</dbReference>
<keyword evidence="3" id="KW-1185">Reference proteome</keyword>
<gene>
    <name evidence="2" type="ORF">M9458_053705</name>
</gene>
<protein>
    <recommendedName>
        <fullName evidence="1">PiggyBac transposable element-derived protein domain-containing protein</fullName>
    </recommendedName>
</protein>
<organism evidence="2 3">
    <name type="scientific">Cirrhinus mrigala</name>
    <name type="common">Mrigala</name>
    <dbReference type="NCBI Taxonomy" id="683832"/>
    <lineage>
        <taxon>Eukaryota</taxon>
        <taxon>Metazoa</taxon>
        <taxon>Chordata</taxon>
        <taxon>Craniata</taxon>
        <taxon>Vertebrata</taxon>
        <taxon>Euteleostomi</taxon>
        <taxon>Actinopterygii</taxon>
        <taxon>Neopterygii</taxon>
        <taxon>Teleostei</taxon>
        <taxon>Ostariophysi</taxon>
        <taxon>Cypriniformes</taxon>
        <taxon>Cyprinidae</taxon>
        <taxon>Labeoninae</taxon>
        <taxon>Labeonini</taxon>
        <taxon>Cirrhinus</taxon>
    </lineage>
</organism>
<dbReference type="PANTHER" id="PTHR46599:SF3">
    <property type="entry name" value="PIGGYBAC TRANSPOSABLE ELEMENT-DERIVED PROTEIN 4"/>
    <property type="match status" value="1"/>
</dbReference>
<dbReference type="Proteomes" id="UP001529510">
    <property type="component" value="Unassembled WGS sequence"/>
</dbReference>
<dbReference type="Pfam" id="PF13843">
    <property type="entry name" value="DDE_Tnp_1_7"/>
    <property type="match status" value="1"/>
</dbReference>
<evidence type="ECO:0000313" key="2">
    <source>
        <dbReference type="EMBL" id="KAL0150978.1"/>
    </source>
</evidence>
<dbReference type="InterPro" id="IPR029526">
    <property type="entry name" value="PGBD"/>
</dbReference>
<evidence type="ECO:0000313" key="3">
    <source>
        <dbReference type="Proteomes" id="UP001529510"/>
    </source>
</evidence>
<dbReference type="AlphaFoldDB" id="A0ABD0MSA1"/>
<evidence type="ECO:0000259" key="1">
    <source>
        <dbReference type="Pfam" id="PF13843"/>
    </source>
</evidence>
<accession>A0ABD0MSA1</accession>